<dbReference type="SUPFAM" id="SSF55874">
    <property type="entry name" value="ATPase domain of HSP90 chaperone/DNA topoisomerase II/histidine kinase"/>
    <property type="match status" value="1"/>
</dbReference>
<protein>
    <submittedName>
        <fullName evidence="3">Anti-sigma regulatory factor (Ser/Thr protein kinase)</fullName>
    </submittedName>
</protein>
<dbReference type="RefSeq" id="WP_145774973.1">
    <property type="nucleotide sequence ID" value="NZ_BAAATQ010000108.1"/>
</dbReference>
<accession>A0A562IAR5</accession>
<evidence type="ECO:0000256" key="1">
    <source>
        <dbReference type="ARBA" id="ARBA00022527"/>
    </source>
</evidence>
<dbReference type="PANTHER" id="PTHR35526">
    <property type="entry name" value="ANTI-SIGMA-F FACTOR RSBW-RELATED"/>
    <property type="match status" value="1"/>
</dbReference>
<dbReference type="InterPro" id="IPR003594">
    <property type="entry name" value="HATPase_dom"/>
</dbReference>
<dbReference type="PANTHER" id="PTHR35526:SF3">
    <property type="entry name" value="ANTI-SIGMA-F FACTOR RSBW"/>
    <property type="match status" value="1"/>
</dbReference>
<keyword evidence="1" id="KW-0418">Kinase</keyword>
<dbReference type="EMBL" id="VLKE01000001">
    <property type="protein sequence ID" value="TWH68099.1"/>
    <property type="molecule type" value="Genomic_DNA"/>
</dbReference>
<proteinExistence type="predicted"/>
<gene>
    <name evidence="3" type="ORF">JD77_03087</name>
</gene>
<organism evidence="3 4">
    <name type="scientific">Micromonospora olivasterospora</name>
    <dbReference type="NCBI Taxonomy" id="1880"/>
    <lineage>
        <taxon>Bacteria</taxon>
        <taxon>Bacillati</taxon>
        <taxon>Actinomycetota</taxon>
        <taxon>Actinomycetes</taxon>
        <taxon>Micromonosporales</taxon>
        <taxon>Micromonosporaceae</taxon>
        <taxon>Micromonospora</taxon>
    </lineage>
</organism>
<comment type="caution">
    <text evidence="3">The sequence shown here is derived from an EMBL/GenBank/DDBJ whole genome shotgun (WGS) entry which is preliminary data.</text>
</comment>
<feature type="domain" description="Histidine kinase/HSP90-like ATPase" evidence="2">
    <location>
        <begin position="27"/>
        <end position="136"/>
    </location>
</feature>
<evidence type="ECO:0000259" key="2">
    <source>
        <dbReference type="Pfam" id="PF13581"/>
    </source>
</evidence>
<evidence type="ECO:0000313" key="4">
    <source>
        <dbReference type="Proteomes" id="UP000319825"/>
    </source>
</evidence>
<keyword evidence="1" id="KW-0723">Serine/threonine-protein kinase</keyword>
<name>A0A562IAR5_MICOL</name>
<dbReference type="InterPro" id="IPR036890">
    <property type="entry name" value="HATPase_C_sf"/>
</dbReference>
<dbReference type="OrthoDB" id="3297757at2"/>
<dbReference type="AlphaFoldDB" id="A0A562IAR5"/>
<evidence type="ECO:0000313" key="3">
    <source>
        <dbReference type="EMBL" id="TWH68099.1"/>
    </source>
</evidence>
<dbReference type="GO" id="GO:0004674">
    <property type="term" value="F:protein serine/threonine kinase activity"/>
    <property type="evidence" value="ECO:0007669"/>
    <property type="project" value="UniProtKB-KW"/>
</dbReference>
<dbReference type="InterPro" id="IPR050267">
    <property type="entry name" value="Anti-sigma-factor_SerPK"/>
</dbReference>
<dbReference type="Proteomes" id="UP000319825">
    <property type="component" value="Unassembled WGS sequence"/>
</dbReference>
<dbReference type="Pfam" id="PF13581">
    <property type="entry name" value="HATPase_c_2"/>
    <property type="match status" value="1"/>
</dbReference>
<keyword evidence="1" id="KW-0808">Transferase</keyword>
<keyword evidence="4" id="KW-1185">Reference proteome</keyword>
<sequence>MGSLRTSPPPPRATELQRWALGSGAELRGLRASLHEALTGHALRAGEQLDDIPERVVLVATELATNALQHGLPPTTVRLLCADDVFILDVADHDLSTVPELADTRPLGAGGRGLQLARAFSLDVGWYATSHAKHIWASFPREATHDG</sequence>
<reference evidence="3 4" key="1">
    <citation type="submission" date="2019-07" db="EMBL/GenBank/DDBJ databases">
        <title>R&amp;d 2014.</title>
        <authorList>
            <person name="Klenk H.-P."/>
        </authorList>
    </citation>
    <scope>NUCLEOTIDE SEQUENCE [LARGE SCALE GENOMIC DNA]</scope>
    <source>
        <strain evidence="3 4">DSM 43868</strain>
    </source>
</reference>
<dbReference type="Gene3D" id="3.30.565.10">
    <property type="entry name" value="Histidine kinase-like ATPase, C-terminal domain"/>
    <property type="match status" value="1"/>
</dbReference>
<dbReference type="CDD" id="cd16936">
    <property type="entry name" value="HATPase_RsbW-like"/>
    <property type="match status" value="1"/>
</dbReference>